<gene>
    <name evidence="2" type="ORF">OIU80_06005</name>
</gene>
<feature type="domain" description="Knr4/Smi1-like" evidence="1">
    <location>
        <begin position="7"/>
        <end position="98"/>
    </location>
</feature>
<dbReference type="Gene3D" id="3.40.1580.10">
    <property type="entry name" value="SMI1/KNR4-like"/>
    <property type="match status" value="1"/>
</dbReference>
<organism evidence="2 3">
    <name type="scientific">Flavobacterium frigoritolerans</name>
    <dbReference type="NCBI Taxonomy" id="2987686"/>
    <lineage>
        <taxon>Bacteria</taxon>
        <taxon>Pseudomonadati</taxon>
        <taxon>Bacteroidota</taxon>
        <taxon>Flavobacteriia</taxon>
        <taxon>Flavobacteriales</taxon>
        <taxon>Flavobacteriaceae</taxon>
        <taxon>Flavobacterium</taxon>
    </lineage>
</organism>
<accession>A0A9X2ZNE5</accession>
<evidence type="ECO:0000313" key="3">
    <source>
        <dbReference type="Proteomes" id="UP001151133"/>
    </source>
</evidence>
<comment type="caution">
    <text evidence="2">The sequence shown here is derived from an EMBL/GenBank/DDBJ whole genome shotgun (WGS) entry which is preliminary data.</text>
</comment>
<dbReference type="AlphaFoldDB" id="A0A9X2ZNE5"/>
<dbReference type="Pfam" id="PF09346">
    <property type="entry name" value="SMI1_KNR4"/>
    <property type="match status" value="1"/>
</dbReference>
<protein>
    <submittedName>
        <fullName evidence="2">SMI1/KNR4 family protein</fullName>
    </submittedName>
</protein>
<keyword evidence="3" id="KW-1185">Reference proteome</keyword>
<name>A0A9X2ZNE5_9FLAO</name>
<dbReference type="EMBL" id="JAOZEV010000003">
    <property type="protein sequence ID" value="MCV9931832.1"/>
    <property type="molecule type" value="Genomic_DNA"/>
</dbReference>
<dbReference type="SUPFAM" id="SSF160631">
    <property type="entry name" value="SMI1/KNR4-like"/>
    <property type="match status" value="1"/>
</dbReference>
<reference evidence="2" key="1">
    <citation type="submission" date="2022-10" db="EMBL/GenBank/DDBJ databases">
        <title>Two novel species of Flavobacterium.</title>
        <authorList>
            <person name="Liu Q."/>
            <person name="Xin Y.-H."/>
        </authorList>
    </citation>
    <scope>NUCLEOTIDE SEQUENCE</scope>
    <source>
        <strain evidence="2">LS1R47</strain>
    </source>
</reference>
<proteinExistence type="predicted"/>
<sequence>MKKFRDNIPEEFIDFLKEIEGGQFKNSQYEIKNFVFDFYEIGLENDYVVDENIVLFGNSFGGDFIGFDLSKSNPTVVEIDHVSGEVFDTNKSFVEFFREDLGIAFLYNSKNVF</sequence>
<dbReference type="InterPro" id="IPR037883">
    <property type="entry name" value="Knr4/Smi1-like_sf"/>
</dbReference>
<dbReference type="InterPro" id="IPR018958">
    <property type="entry name" value="Knr4/Smi1-like_dom"/>
</dbReference>
<dbReference type="Proteomes" id="UP001151133">
    <property type="component" value="Unassembled WGS sequence"/>
</dbReference>
<evidence type="ECO:0000313" key="2">
    <source>
        <dbReference type="EMBL" id="MCV9931832.1"/>
    </source>
</evidence>
<evidence type="ECO:0000259" key="1">
    <source>
        <dbReference type="Pfam" id="PF09346"/>
    </source>
</evidence>